<keyword evidence="5 6" id="KW-0472">Membrane</keyword>
<evidence type="ECO:0000256" key="4">
    <source>
        <dbReference type="ARBA" id="ARBA00022989"/>
    </source>
</evidence>
<feature type="transmembrane region" description="Helical" evidence="6">
    <location>
        <begin position="516"/>
        <end position="536"/>
    </location>
</feature>
<gene>
    <name evidence="8" type="primary">LOC112268533</name>
    <name evidence="7" type="ORF">BRADI_5g14400v3</name>
</gene>
<keyword evidence="9" id="KW-1185">Reference proteome</keyword>
<dbReference type="FunCoup" id="I1IZ76">
    <property type="interactions" value="3"/>
</dbReference>
<dbReference type="KEGG" id="bdi:112268533"/>
<dbReference type="OMA" id="CKEAHGW"/>
<dbReference type="HOGENOM" id="CLU_009313_4_0_1"/>
<dbReference type="PANTHER" id="PTHR11654">
    <property type="entry name" value="OLIGOPEPTIDE TRANSPORTER-RELATED"/>
    <property type="match status" value="1"/>
</dbReference>
<dbReference type="AlphaFoldDB" id="I1IZ76"/>
<reference evidence="8" key="3">
    <citation type="submission" date="2018-08" db="UniProtKB">
        <authorList>
            <consortium name="EnsemblPlants"/>
        </authorList>
    </citation>
    <scope>IDENTIFICATION</scope>
    <source>
        <strain evidence="8">cv. Bd21</strain>
    </source>
</reference>
<keyword evidence="4 6" id="KW-1133">Transmembrane helix</keyword>
<feature type="transmembrane region" description="Helical" evidence="6">
    <location>
        <begin position="469"/>
        <end position="488"/>
    </location>
</feature>
<dbReference type="OrthoDB" id="8904098at2759"/>
<evidence type="ECO:0000256" key="6">
    <source>
        <dbReference type="SAM" id="Phobius"/>
    </source>
</evidence>
<dbReference type="Proteomes" id="UP000008810">
    <property type="component" value="Chromosome 5"/>
</dbReference>
<reference evidence="7" key="2">
    <citation type="submission" date="2017-06" db="EMBL/GenBank/DDBJ databases">
        <title>WGS assembly of Brachypodium distachyon.</title>
        <authorList>
            <consortium name="The International Brachypodium Initiative"/>
            <person name="Lucas S."/>
            <person name="Harmon-Smith M."/>
            <person name="Lail K."/>
            <person name="Tice H."/>
            <person name="Grimwood J."/>
            <person name="Bruce D."/>
            <person name="Barry K."/>
            <person name="Shu S."/>
            <person name="Lindquist E."/>
            <person name="Wang M."/>
            <person name="Pitluck S."/>
            <person name="Vogel J.P."/>
            <person name="Garvin D.F."/>
            <person name="Mockler T.C."/>
            <person name="Schmutz J."/>
            <person name="Rokhsar D."/>
            <person name="Bevan M.W."/>
        </authorList>
    </citation>
    <scope>NUCLEOTIDE SEQUENCE</scope>
    <source>
        <strain evidence="7">Bd21</strain>
    </source>
</reference>
<feature type="transmembrane region" description="Helical" evidence="6">
    <location>
        <begin position="399"/>
        <end position="419"/>
    </location>
</feature>
<dbReference type="Pfam" id="PF00854">
    <property type="entry name" value="PTR2"/>
    <property type="match status" value="1"/>
</dbReference>
<dbReference type="EMBL" id="CM000884">
    <property type="protein sequence ID" value="KQJ83346.1"/>
    <property type="molecule type" value="Genomic_DNA"/>
</dbReference>
<dbReference type="RefSeq" id="XP_024311223.1">
    <property type="nucleotide sequence ID" value="XM_024455455.1"/>
</dbReference>
<dbReference type="GO" id="GO:0022857">
    <property type="term" value="F:transmembrane transporter activity"/>
    <property type="evidence" value="ECO:0000318"/>
    <property type="project" value="GO_Central"/>
</dbReference>
<evidence type="ECO:0000313" key="7">
    <source>
        <dbReference type="EMBL" id="KQJ83346.1"/>
    </source>
</evidence>
<evidence type="ECO:0008006" key="10">
    <source>
        <dbReference type="Google" id="ProtNLM"/>
    </source>
</evidence>
<proteinExistence type="inferred from homology"/>
<reference evidence="7 8" key="1">
    <citation type="journal article" date="2010" name="Nature">
        <title>Genome sequencing and analysis of the model grass Brachypodium distachyon.</title>
        <authorList>
            <consortium name="International Brachypodium Initiative"/>
        </authorList>
    </citation>
    <scope>NUCLEOTIDE SEQUENCE [LARGE SCALE GENOMIC DNA]</scope>
    <source>
        <strain evidence="7 8">Bd21</strain>
    </source>
</reference>
<evidence type="ECO:0000256" key="1">
    <source>
        <dbReference type="ARBA" id="ARBA00004141"/>
    </source>
</evidence>
<dbReference type="InterPro" id="IPR000109">
    <property type="entry name" value="POT_fam"/>
</dbReference>
<dbReference type="FunFam" id="1.20.1250.20:FF:000331">
    <property type="entry name" value="Protein NRT1/ PTR FAMILY 4.2"/>
    <property type="match status" value="1"/>
</dbReference>
<feature type="transmembrane region" description="Helical" evidence="6">
    <location>
        <begin position="64"/>
        <end position="82"/>
    </location>
</feature>
<dbReference type="GeneID" id="112268533"/>
<evidence type="ECO:0000313" key="8">
    <source>
        <dbReference type="EnsemblPlants" id="KQJ83346"/>
    </source>
</evidence>
<evidence type="ECO:0000313" key="9">
    <source>
        <dbReference type="Proteomes" id="UP000008810"/>
    </source>
</evidence>
<name>I1IZ76_BRADI</name>
<dbReference type="eggNOG" id="KOG1237">
    <property type="taxonomic scope" value="Eukaryota"/>
</dbReference>
<dbReference type="Gramene" id="KQJ83346">
    <property type="protein sequence ID" value="KQJ83346"/>
    <property type="gene ID" value="BRADI_5g14400v3"/>
</dbReference>
<organism evidence="7">
    <name type="scientific">Brachypodium distachyon</name>
    <name type="common">Purple false brome</name>
    <name type="synonym">Trachynia distachya</name>
    <dbReference type="NCBI Taxonomy" id="15368"/>
    <lineage>
        <taxon>Eukaryota</taxon>
        <taxon>Viridiplantae</taxon>
        <taxon>Streptophyta</taxon>
        <taxon>Embryophyta</taxon>
        <taxon>Tracheophyta</taxon>
        <taxon>Spermatophyta</taxon>
        <taxon>Magnoliopsida</taxon>
        <taxon>Liliopsida</taxon>
        <taxon>Poales</taxon>
        <taxon>Poaceae</taxon>
        <taxon>BOP clade</taxon>
        <taxon>Pooideae</taxon>
        <taxon>Stipodae</taxon>
        <taxon>Brachypodieae</taxon>
        <taxon>Brachypodium</taxon>
    </lineage>
</organism>
<dbReference type="SUPFAM" id="SSF103473">
    <property type="entry name" value="MFS general substrate transporter"/>
    <property type="match status" value="1"/>
</dbReference>
<dbReference type="Gene3D" id="1.20.1250.20">
    <property type="entry name" value="MFS general substrate transporter like domains"/>
    <property type="match status" value="1"/>
</dbReference>
<feature type="transmembrane region" description="Helical" evidence="6">
    <location>
        <begin position="355"/>
        <end position="378"/>
    </location>
</feature>
<feature type="transmembrane region" description="Helical" evidence="6">
    <location>
        <begin position="26"/>
        <end position="44"/>
    </location>
</feature>
<dbReference type="GO" id="GO:0055085">
    <property type="term" value="P:transmembrane transport"/>
    <property type="evidence" value="ECO:0000318"/>
    <property type="project" value="GO_Central"/>
</dbReference>
<feature type="transmembrane region" description="Helical" evidence="6">
    <location>
        <begin position="182"/>
        <end position="203"/>
    </location>
</feature>
<dbReference type="RefSeq" id="XP_024311222.1">
    <property type="nucleotide sequence ID" value="XM_024455454.1"/>
</dbReference>
<feature type="transmembrane region" description="Helical" evidence="6">
    <location>
        <begin position="94"/>
        <end position="113"/>
    </location>
</feature>
<feature type="transmembrane region" description="Helical" evidence="6">
    <location>
        <begin position="318"/>
        <end position="343"/>
    </location>
</feature>
<evidence type="ECO:0000256" key="5">
    <source>
        <dbReference type="ARBA" id="ARBA00023136"/>
    </source>
</evidence>
<protein>
    <recommendedName>
        <fullName evidence="10">Major facilitator superfamily (MFS) profile domain-containing protein</fullName>
    </recommendedName>
</protein>
<comment type="subcellular location">
    <subcellularLocation>
        <location evidence="1">Membrane</location>
        <topology evidence="1">Multi-pass membrane protein</topology>
    </subcellularLocation>
</comment>
<feature type="transmembrane region" description="Helical" evidence="6">
    <location>
        <begin position="209"/>
        <end position="234"/>
    </location>
</feature>
<evidence type="ECO:0000256" key="2">
    <source>
        <dbReference type="ARBA" id="ARBA00005982"/>
    </source>
</evidence>
<accession>I1IZ76</accession>
<dbReference type="GO" id="GO:0016020">
    <property type="term" value="C:membrane"/>
    <property type="evidence" value="ECO:0000318"/>
    <property type="project" value="GO_Central"/>
</dbReference>
<comment type="similarity">
    <text evidence="2">Belongs to the major facilitator superfamily. Proton-dependent oligopeptide transporter (POT/PTR) (TC 2.A.17) family.</text>
</comment>
<sequence length="558" mass="61648">MALGGFVDWRGNTINREVHGGVRAAWFLYVLTVVTNVVIVPNLLNMVTYLQGTMHMGVSGSATTATNFFGATSGFALIGAFLSDSYITRSRTVLIFGPFMFLGYGLLALQAYLPSLHPPPCNIEAELNNCKKVHGWNAALLYTGLYMSAFGDGSIRVCLPSLGADQFDHEDPTESHQQSSFFNWYTFGISFGGFVGLILIAWLENFKGWDIGLGVCCILILLGLVIVASGLPFYRNQVPEGSPLTRILQVLVVAFRNRKHELPQKLEETQESNSRTGSVGAFSQTNSLKFLDKACISRGKSGAWSVCTATKVEETKIVLLMLPVFITSMIGYISNIILLTFTVQQGGMTNTRLGMIHVAPATLFIIPITFQMAMLAVYDQFLVPFLRRRTGYVRGITHLQRIGIGFGSMSLASAIAAIVERKRKQAVVQMSLFWLAPQFFLLGVSDVTSFTGLLEFFNSEAPRGMKSIATALFWCELGLASLMATFLVEIVNKATRHGNQGGWLEGSSLNSSHLDLFYWVVAVVGLLSFFNYLYWAKKYVYQHNPRITEPMVDHQDSP</sequence>
<keyword evidence="3 6" id="KW-0812">Transmembrane</keyword>
<dbReference type="EnsemblPlants" id="KQJ83346">
    <property type="protein sequence ID" value="KQJ83346"/>
    <property type="gene ID" value="BRADI_5g14400v3"/>
</dbReference>
<evidence type="ECO:0000256" key="3">
    <source>
        <dbReference type="ARBA" id="ARBA00022692"/>
    </source>
</evidence>
<dbReference type="InterPro" id="IPR036259">
    <property type="entry name" value="MFS_trans_sf"/>
</dbReference>
<feature type="transmembrane region" description="Helical" evidence="6">
    <location>
        <begin position="439"/>
        <end position="457"/>
    </location>
</feature>